<dbReference type="SUPFAM" id="SSF52540">
    <property type="entry name" value="P-loop containing nucleoside triphosphate hydrolases"/>
    <property type="match status" value="1"/>
</dbReference>
<evidence type="ECO:0000313" key="1">
    <source>
        <dbReference type="EMBL" id="KAJ4827015.1"/>
    </source>
</evidence>
<sequence length="168" mass="19637">MHSKTSTLAAVAVAPWKPKYIPHRDSKISFCLKELLGRNSKSQIIWDVCRSIWPCQEKRIKRKMMIHLNWGSNGIIEMPTEQAMTIQHKQLDQLVHETEYAFQMESNPAFSLMKYAEEILGLQLELHIWNIIREEKRRPEEATHELKEAKSVIEALKLQQLQASAEME</sequence>
<gene>
    <name evidence="1" type="ORF">Tsubulata_025855</name>
</gene>
<name>A0A9Q0FA23_9ROSI</name>
<dbReference type="InterPro" id="IPR027417">
    <property type="entry name" value="P-loop_NTPase"/>
</dbReference>
<dbReference type="Proteomes" id="UP001141552">
    <property type="component" value="Unassembled WGS sequence"/>
</dbReference>
<accession>A0A9Q0FA23</accession>
<dbReference type="OrthoDB" id="1938179at2759"/>
<reference evidence="1" key="1">
    <citation type="submission" date="2022-02" db="EMBL/GenBank/DDBJ databases">
        <authorList>
            <person name="Henning P.M."/>
            <person name="McCubbin A.G."/>
            <person name="Shore J.S."/>
        </authorList>
    </citation>
    <scope>NUCLEOTIDE SEQUENCE</scope>
    <source>
        <strain evidence="1">F60SS</strain>
        <tissue evidence="1">Leaves</tissue>
    </source>
</reference>
<comment type="caution">
    <text evidence="1">The sequence shown here is derived from an EMBL/GenBank/DDBJ whole genome shotgun (WGS) entry which is preliminary data.</text>
</comment>
<proteinExistence type="predicted"/>
<organism evidence="1 2">
    <name type="scientific">Turnera subulata</name>
    <dbReference type="NCBI Taxonomy" id="218843"/>
    <lineage>
        <taxon>Eukaryota</taxon>
        <taxon>Viridiplantae</taxon>
        <taxon>Streptophyta</taxon>
        <taxon>Embryophyta</taxon>
        <taxon>Tracheophyta</taxon>
        <taxon>Spermatophyta</taxon>
        <taxon>Magnoliopsida</taxon>
        <taxon>eudicotyledons</taxon>
        <taxon>Gunneridae</taxon>
        <taxon>Pentapetalae</taxon>
        <taxon>rosids</taxon>
        <taxon>fabids</taxon>
        <taxon>Malpighiales</taxon>
        <taxon>Passifloraceae</taxon>
        <taxon>Turnera</taxon>
    </lineage>
</organism>
<protein>
    <submittedName>
        <fullName evidence="1">Uncharacterized protein</fullName>
    </submittedName>
</protein>
<dbReference type="EMBL" id="JAKUCV010006515">
    <property type="protein sequence ID" value="KAJ4827015.1"/>
    <property type="molecule type" value="Genomic_DNA"/>
</dbReference>
<keyword evidence="2" id="KW-1185">Reference proteome</keyword>
<reference evidence="1" key="2">
    <citation type="journal article" date="2023" name="Plants (Basel)">
        <title>Annotation of the Turnera subulata (Passifloraceae) Draft Genome Reveals the S-Locus Evolved after the Divergence of Turneroideae from Passifloroideae in a Stepwise Manner.</title>
        <authorList>
            <person name="Henning P.M."/>
            <person name="Roalson E.H."/>
            <person name="Mir W."/>
            <person name="McCubbin A.G."/>
            <person name="Shore J.S."/>
        </authorList>
    </citation>
    <scope>NUCLEOTIDE SEQUENCE</scope>
    <source>
        <strain evidence="1">F60SS</strain>
    </source>
</reference>
<evidence type="ECO:0000313" key="2">
    <source>
        <dbReference type="Proteomes" id="UP001141552"/>
    </source>
</evidence>
<dbReference type="AlphaFoldDB" id="A0A9Q0FA23"/>